<gene>
    <name evidence="1" type="ORF">DS742_17480</name>
</gene>
<dbReference type="Proteomes" id="UP000260680">
    <property type="component" value="Unassembled WGS sequence"/>
</dbReference>
<name>A0A3E2N9C5_9FIRM</name>
<dbReference type="OrthoDB" id="2372172at2"/>
<accession>A0A3E2N9C5</accession>
<comment type="caution">
    <text evidence="1">The sequence shown here is derived from an EMBL/GenBank/DDBJ whole genome shotgun (WGS) entry which is preliminary data.</text>
</comment>
<sequence>MNNENTALKVQEKFLLPAMMEGDFSQEELSEDMDGLQMSFQRVKIPSGGMLQFETPSDDPENPDYVKTLEGVILYHHASCAYWPEGSEYDDDATPLCSSVDGKIGIGDPGILCATCPMNQFGSAKEGAGKACKNMRQLYLLSSGEYMPMQVTLPPTSLTPFREFMNQAFVLRRRTSYGSVVQIGLKKANNGTNDYSVATFKRLHDFEGEDLAQIRAYASSFKEQIKAMLLQRATIQEDQKDTSCDYEGPVLPDSNQSEHFCISGEIDGEHEALPA</sequence>
<evidence type="ECO:0000313" key="1">
    <source>
        <dbReference type="EMBL" id="RFZ77607.1"/>
    </source>
</evidence>
<dbReference type="AlphaFoldDB" id="A0A3E2N9C5"/>
<protein>
    <submittedName>
        <fullName evidence="1">Uncharacterized protein</fullName>
    </submittedName>
</protein>
<organism evidence="1 2">
    <name type="scientific">Lacrimispora amygdalina</name>
    <dbReference type="NCBI Taxonomy" id="253257"/>
    <lineage>
        <taxon>Bacteria</taxon>
        <taxon>Bacillati</taxon>
        <taxon>Bacillota</taxon>
        <taxon>Clostridia</taxon>
        <taxon>Lachnospirales</taxon>
        <taxon>Lachnospiraceae</taxon>
        <taxon>Lacrimispora</taxon>
    </lineage>
</organism>
<reference evidence="1 2" key="1">
    <citation type="submission" date="2018-07" db="EMBL/GenBank/DDBJ databases">
        <title>New species, Clostridium PI-S10-A1B.</title>
        <authorList>
            <person name="Krishna G."/>
            <person name="Summeta K."/>
            <person name="Shikha S."/>
            <person name="Prabhu P.B."/>
            <person name="Suresh K."/>
        </authorList>
    </citation>
    <scope>NUCLEOTIDE SEQUENCE [LARGE SCALE GENOMIC DNA]</scope>
    <source>
        <strain evidence="1 2">PI-S10-A1B</strain>
    </source>
</reference>
<proteinExistence type="predicted"/>
<dbReference type="EMBL" id="QOHO01000057">
    <property type="protein sequence ID" value="RFZ77607.1"/>
    <property type="molecule type" value="Genomic_DNA"/>
</dbReference>
<dbReference type="RefSeq" id="WP_117418270.1">
    <property type="nucleotide sequence ID" value="NZ_QOHO01000057.1"/>
</dbReference>
<evidence type="ECO:0000313" key="2">
    <source>
        <dbReference type="Proteomes" id="UP000260680"/>
    </source>
</evidence>